<dbReference type="SUPFAM" id="SSF53335">
    <property type="entry name" value="S-adenosyl-L-methionine-dependent methyltransferases"/>
    <property type="match status" value="1"/>
</dbReference>
<dbReference type="InterPro" id="IPR029063">
    <property type="entry name" value="SAM-dependent_MTases_sf"/>
</dbReference>
<sequence length="435" mass="47398">MPSLSRLRALRRRSRAVLRRLADPGAQERLVSAARAIPLPHRVRTGLSTAFLRQREMVEVPLDRLLLGAQNGMSGADFSGAVGDLLWCSTPIAEGPHVALLRLAEAAGGDPADEAILDSPYGALARRAIGSGGHYFGARDDAGILETARSYLLRHAGDATPQPARTFQSRPDDPVLVAPIRWSDHYQILDGHHRLASAVVRGEPTASVVVKKLPVTTPLQDHLRRMSWLDGTRELYQPISAPELAGGWPTVRACTDRLEKMRAFAGEGRGRGYLDVASCYGWFVSRMGELGFEAHGIERDPLAVPLGKAVYGLPDGAVRTGDAVDVLRDTDRTWDVVSCFSLLHHFILGRASVGPEQLVKLLDKVTGEVLFLDTGQDNEAWFHESLAGWNPATIAEFLRSNTSFTRIVDLGPDVDAVPPYAGNYARHLFACVREG</sequence>
<protein>
    <recommendedName>
        <fullName evidence="3">ParB/Sulfiredoxin domain-containing protein</fullName>
    </recommendedName>
</protein>
<proteinExistence type="predicted"/>
<dbReference type="Proteomes" id="UP000646523">
    <property type="component" value="Unassembled WGS sequence"/>
</dbReference>
<name>A0A918DL79_9ACTN</name>
<keyword evidence="2" id="KW-1185">Reference proteome</keyword>
<accession>A0A918DL79</accession>
<dbReference type="Gene3D" id="3.40.50.150">
    <property type="entry name" value="Vaccinia Virus protein VP39"/>
    <property type="match status" value="1"/>
</dbReference>
<reference evidence="1" key="2">
    <citation type="submission" date="2020-09" db="EMBL/GenBank/DDBJ databases">
        <authorList>
            <person name="Sun Q."/>
            <person name="Zhou Y."/>
        </authorList>
    </citation>
    <scope>NUCLEOTIDE SEQUENCE</scope>
    <source>
        <strain evidence="1">CGMCC 4.7368</strain>
    </source>
</reference>
<evidence type="ECO:0008006" key="3">
    <source>
        <dbReference type="Google" id="ProtNLM"/>
    </source>
</evidence>
<gene>
    <name evidence="1" type="ORF">GCM10012289_33200</name>
</gene>
<dbReference type="AlphaFoldDB" id="A0A918DL79"/>
<dbReference type="InterPro" id="IPR036086">
    <property type="entry name" value="ParB/Sulfiredoxin_sf"/>
</dbReference>
<organism evidence="1 2">
    <name type="scientific">Nonomuraea cavernae</name>
    <dbReference type="NCBI Taxonomy" id="2045107"/>
    <lineage>
        <taxon>Bacteria</taxon>
        <taxon>Bacillati</taxon>
        <taxon>Actinomycetota</taxon>
        <taxon>Actinomycetes</taxon>
        <taxon>Streptosporangiales</taxon>
        <taxon>Streptosporangiaceae</taxon>
        <taxon>Nonomuraea</taxon>
    </lineage>
</organism>
<evidence type="ECO:0000313" key="2">
    <source>
        <dbReference type="Proteomes" id="UP000646523"/>
    </source>
</evidence>
<reference evidence="1" key="1">
    <citation type="journal article" date="2014" name="Int. J. Syst. Evol. Microbiol.">
        <title>Complete genome sequence of Corynebacterium casei LMG S-19264T (=DSM 44701T), isolated from a smear-ripened cheese.</title>
        <authorList>
            <consortium name="US DOE Joint Genome Institute (JGI-PGF)"/>
            <person name="Walter F."/>
            <person name="Albersmeier A."/>
            <person name="Kalinowski J."/>
            <person name="Ruckert C."/>
        </authorList>
    </citation>
    <scope>NUCLEOTIDE SEQUENCE</scope>
    <source>
        <strain evidence="1">CGMCC 4.7368</strain>
    </source>
</reference>
<comment type="caution">
    <text evidence="1">The sequence shown here is derived from an EMBL/GenBank/DDBJ whole genome shotgun (WGS) entry which is preliminary data.</text>
</comment>
<evidence type="ECO:0000313" key="1">
    <source>
        <dbReference type="EMBL" id="GGO70231.1"/>
    </source>
</evidence>
<dbReference type="SUPFAM" id="SSF110849">
    <property type="entry name" value="ParB/Sulfiredoxin"/>
    <property type="match status" value="1"/>
</dbReference>
<dbReference type="EMBL" id="BMNH01000008">
    <property type="protein sequence ID" value="GGO70231.1"/>
    <property type="molecule type" value="Genomic_DNA"/>
</dbReference>
<dbReference type="RefSeq" id="WP_225262818.1">
    <property type="nucleotide sequence ID" value="NZ_BMNH01000008.1"/>
</dbReference>